<evidence type="ECO:0000256" key="1">
    <source>
        <dbReference type="SAM" id="MobiDB-lite"/>
    </source>
</evidence>
<dbReference type="Pfam" id="PF13565">
    <property type="entry name" value="HTH_32"/>
    <property type="match status" value="1"/>
</dbReference>
<proteinExistence type="predicted"/>
<evidence type="ECO:0000313" key="3">
    <source>
        <dbReference type="EMBL" id="CAM04379.1"/>
    </source>
</evidence>
<dbReference type="OrthoDB" id="2375382at2"/>
<dbReference type="SUPFAM" id="SSF46689">
    <property type="entry name" value="Homeodomain-like"/>
    <property type="match status" value="1"/>
</dbReference>
<name>A4FK04_SACEN</name>
<dbReference type="InterPro" id="IPR012337">
    <property type="entry name" value="RNaseH-like_sf"/>
</dbReference>
<feature type="compositionally biased region" description="Basic residues" evidence="1">
    <location>
        <begin position="409"/>
        <end position="418"/>
    </location>
</feature>
<dbReference type="Gene3D" id="3.30.420.10">
    <property type="entry name" value="Ribonuclease H-like superfamily/Ribonuclease H"/>
    <property type="match status" value="1"/>
</dbReference>
<reference evidence="3 4" key="1">
    <citation type="journal article" date="2007" name="Nat. Biotechnol.">
        <title>Complete genome sequence of the erythromycin-producing bacterium Saccharopolyspora erythraea NRRL23338.</title>
        <authorList>
            <person name="Oliynyk M."/>
            <person name="Samborskyy M."/>
            <person name="Lester J.B."/>
            <person name="Mironenko T."/>
            <person name="Scott N."/>
            <person name="Dickens S."/>
            <person name="Haydock S.F."/>
            <person name="Leadlay P.F."/>
        </authorList>
    </citation>
    <scope>NUCLEOTIDE SEQUENCE [LARGE SCALE GENOMIC DNA]</scope>
    <source>
        <strain evidence="4">ATCC 11635 / DSM 40517 / JCM 4748 / NBRC 13426 / NCIMB 8594 / NRRL 2338</strain>
    </source>
</reference>
<feature type="region of interest" description="Disordered" evidence="1">
    <location>
        <begin position="357"/>
        <end position="478"/>
    </location>
</feature>
<dbReference type="Proteomes" id="UP000006728">
    <property type="component" value="Chromosome"/>
</dbReference>
<sequence length="478" mass="54606">MVWWVSCMLSRLVVELGGECVSRRPEVFVRPVSLAEGQRLQKISRTAKDPVKLRRAIVVWASAQGQSVPDIAHLLDVSPDYVRDVIHAFNEQGFGALDPKWSGGAPKTIDEPTRARICAIAGCDPRILRQPFSTWSLAKLCDYLVEHRYVERISWETLRRILRDDGVSWQTTTTWKASNDPDFTAKMTRILDLYDHPPNGGRVLCVDEFGPLNLLPRKGKAWRPVKTPERLRATYTRTQGVRHMFAALDLATGKLTYRIRERKRWREFLGFCKQLRRRWPHERLYLVLDNYGPHTRPEVLAWCQAHDIELVLTPTNASGLNWIESEFAALRYFALGGTDHRSHDEQNTAIGAYIRWHNQRARPNGTSRSTQRSDNPITRSTPPDKPLATSRPKREATPQKAPTPLGRPQQHHRTHPPHGPHYTWVQYTPEDTARPAISTRHRDPLTSGQVPTGDPISTPAQNHSRRCTPLRPPPQSPC</sequence>
<dbReference type="NCBIfam" id="NF033545">
    <property type="entry name" value="transpos_IS630"/>
    <property type="match status" value="1"/>
</dbReference>
<keyword evidence="4" id="KW-1185">Reference proteome</keyword>
<protein>
    <submittedName>
        <fullName evidence="3">IS630 family transposase</fullName>
    </submittedName>
</protein>
<evidence type="ECO:0000313" key="4">
    <source>
        <dbReference type="Proteomes" id="UP000006728"/>
    </source>
</evidence>
<accession>A4FK04</accession>
<dbReference type="GO" id="GO:0003676">
    <property type="term" value="F:nucleic acid binding"/>
    <property type="evidence" value="ECO:0007669"/>
    <property type="project" value="InterPro"/>
</dbReference>
<dbReference type="KEGG" id="sen:SACE_5133"/>
<dbReference type="eggNOG" id="COG3335">
    <property type="taxonomic scope" value="Bacteria"/>
</dbReference>
<feature type="domain" description="Tc1-like transposase DDE" evidence="2">
    <location>
        <begin position="202"/>
        <end position="333"/>
    </location>
</feature>
<dbReference type="AlphaFoldDB" id="A4FK04"/>
<dbReference type="EMBL" id="AM420293">
    <property type="protein sequence ID" value="CAM04379.1"/>
    <property type="molecule type" value="Genomic_DNA"/>
</dbReference>
<dbReference type="InterPro" id="IPR047655">
    <property type="entry name" value="Transpos_IS630-like"/>
</dbReference>
<dbReference type="Pfam" id="PF13358">
    <property type="entry name" value="DDE_3"/>
    <property type="match status" value="1"/>
</dbReference>
<dbReference type="HOGENOM" id="CLU_045117_0_0_11"/>
<dbReference type="InterPro" id="IPR036397">
    <property type="entry name" value="RNaseH_sf"/>
</dbReference>
<dbReference type="eggNOG" id="COG3415">
    <property type="taxonomic scope" value="Bacteria"/>
</dbReference>
<dbReference type="InterPro" id="IPR009057">
    <property type="entry name" value="Homeodomain-like_sf"/>
</dbReference>
<dbReference type="SUPFAM" id="SSF53098">
    <property type="entry name" value="Ribonuclease H-like"/>
    <property type="match status" value="1"/>
</dbReference>
<evidence type="ECO:0000259" key="2">
    <source>
        <dbReference type="Pfam" id="PF13358"/>
    </source>
</evidence>
<feature type="compositionally biased region" description="Polar residues" evidence="1">
    <location>
        <begin position="364"/>
        <end position="381"/>
    </location>
</feature>
<organism evidence="3 4">
    <name type="scientific">Saccharopolyspora erythraea (strain ATCC 11635 / DSM 40517 / JCM 4748 / NBRC 13426 / NCIMB 8594 / NRRL 2338)</name>
    <dbReference type="NCBI Taxonomy" id="405948"/>
    <lineage>
        <taxon>Bacteria</taxon>
        <taxon>Bacillati</taxon>
        <taxon>Actinomycetota</taxon>
        <taxon>Actinomycetes</taxon>
        <taxon>Pseudonocardiales</taxon>
        <taxon>Pseudonocardiaceae</taxon>
        <taxon>Saccharopolyspora</taxon>
    </lineage>
</organism>
<gene>
    <name evidence="3" type="ordered locus">SACE_5133</name>
</gene>
<dbReference type="InterPro" id="IPR038717">
    <property type="entry name" value="Tc1-like_DDE_dom"/>
</dbReference>
<dbReference type="STRING" id="405948.SACE_5133"/>